<protein>
    <submittedName>
        <fullName evidence="1">Uncharacterized protein</fullName>
    </submittedName>
</protein>
<dbReference type="AlphaFoldDB" id="A0AAW1ZKG8"/>
<gene>
    <name evidence="1" type="ORF">ABG768_008771</name>
</gene>
<proteinExistence type="predicted"/>
<dbReference type="EMBL" id="JAWDJR010000016">
    <property type="protein sequence ID" value="KAK9960941.1"/>
    <property type="molecule type" value="Genomic_DNA"/>
</dbReference>
<organism evidence="1 2">
    <name type="scientific">Culter alburnus</name>
    <name type="common">Topmouth culter</name>
    <dbReference type="NCBI Taxonomy" id="194366"/>
    <lineage>
        <taxon>Eukaryota</taxon>
        <taxon>Metazoa</taxon>
        <taxon>Chordata</taxon>
        <taxon>Craniata</taxon>
        <taxon>Vertebrata</taxon>
        <taxon>Euteleostomi</taxon>
        <taxon>Actinopterygii</taxon>
        <taxon>Neopterygii</taxon>
        <taxon>Teleostei</taxon>
        <taxon>Ostariophysi</taxon>
        <taxon>Cypriniformes</taxon>
        <taxon>Xenocyprididae</taxon>
        <taxon>Xenocypridinae</taxon>
        <taxon>Culter</taxon>
    </lineage>
</organism>
<accession>A0AAW1ZKG8</accession>
<keyword evidence="2" id="KW-1185">Reference proteome</keyword>
<dbReference type="Proteomes" id="UP001479290">
    <property type="component" value="Unassembled WGS sequence"/>
</dbReference>
<evidence type="ECO:0000313" key="2">
    <source>
        <dbReference type="Proteomes" id="UP001479290"/>
    </source>
</evidence>
<comment type="caution">
    <text evidence="1">The sequence shown here is derived from an EMBL/GenBank/DDBJ whole genome shotgun (WGS) entry which is preliminary data.</text>
</comment>
<sequence length="98" mass="11357">MDMTVDSAVMLEAEVTSPSTLLSLMCFPLSISTPRPPQFLPFPWNPFHVIKDTQMKWPHWRSGFQQGEWKCLKEPSSGRSRMARRGLCHGMDQYHLSY</sequence>
<reference evidence="1 2" key="1">
    <citation type="submission" date="2024-05" db="EMBL/GenBank/DDBJ databases">
        <title>A high-quality chromosomal-level genome assembly of Topmouth culter (Culter alburnus).</title>
        <authorList>
            <person name="Zhao H."/>
        </authorList>
    </citation>
    <scope>NUCLEOTIDE SEQUENCE [LARGE SCALE GENOMIC DNA]</scope>
    <source>
        <strain evidence="1">CATC2023</strain>
        <tissue evidence="1">Muscle</tissue>
    </source>
</reference>
<evidence type="ECO:0000313" key="1">
    <source>
        <dbReference type="EMBL" id="KAK9960941.1"/>
    </source>
</evidence>
<name>A0AAW1ZKG8_CULAL</name>